<reference evidence="2 3" key="2">
    <citation type="submission" date="2013-11" db="EMBL/GenBank/DDBJ databases">
        <title>The Genome Sequence of Phytophthora parasitica CJ05E6.</title>
        <authorList>
            <consortium name="The Broad Institute Genomics Platform"/>
            <person name="Russ C."/>
            <person name="Tyler B."/>
            <person name="Panabieres F."/>
            <person name="Shan W."/>
            <person name="Tripathy S."/>
            <person name="Grunwald N."/>
            <person name="Machado M."/>
            <person name="Johnson C.S."/>
            <person name="Arredondo F."/>
            <person name="Hong C."/>
            <person name="Coffey M."/>
            <person name="Young S.K."/>
            <person name="Zeng Q."/>
            <person name="Gargeya S."/>
            <person name="Fitzgerald M."/>
            <person name="Abouelleil A."/>
            <person name="Alvarado L."/>
            <person name="Chapman S.B."/>
            <person name="Gainer-Dewar J."/>
            <person name="Goldberg J."/>
            <person name="Griggs A."/>
            <person name="Gujja S."/>
            <person name="Hansen M."/>
            <person name="Howarth C."/>
            <person name="Imamovic A."/>
            <person name="Ireland A."/>
            <person name="Larimer J."/>
            <person name="McCowan C."/>
            <person name="Murphy C."/>
            <person name="Pearson M."/>
            <person name="Poon T.W."/>
            <person name="Priest M."/>
            <person name="Roberts A."/>
            <person name="Saif S."/>
            <person name="Shea T."/>
            <person name="Sykes S."/>
            <person name="Wortman J."/>
            <person name="Nusbaum C."/>
            <person name="Birren B."/>
        </authorList>
    </citation>
    <scope>NUCLEOTIDE SEQUENCE [LARGE SCALE GENOMIC DNA]</scope>
    <source>
        <strain evidence="2 3">CJ05E6</strain>
    </source>
</reference>
<sequence length="70" mass="8143">MIDSYYYCLREFLSADDDDITDLLPPRSVHRTLEDLLLKLRCSDGLTLLDFSDLFDILLEERSFISLPSV</sequence>
<evidence type="ECO:0000313" key="2">
    <source>
        <dbReference type="EMBL" id="ETL43485.1"/>
    </source>
</evidence>
<reference evidence="1" key="1">
    <citation type="submission" date="2013-11" db="EMBL/GenBank/DDBJ databases">
        <title>The Genome Sequence of Phytophthora parasitica CJ02B3.</title>
        <authorList>
            <consortium name="The Broad Institute Genomics Platform"/>
            <person name="Russ C."/>
            <person name="Tyler B."/>
            <person name="Panabieres F."/>
            <person name="Shan W."/>
            <person name="Tripathy S."/>
            <person name="Grunwald N."/>
            <person name="Machado M."/>
            <person name="Johnson C.S."/>
            <person name="Arredondo F."/>
            <person name="Hong C."/>
            <person name="Coffey M."/>
            <person name="Young S.K."/>
            <person name="Zeng Q."/>
            <person name="Gargeya S."/>
            <person name="Fitzgerald M."/>
            <person name="Abouelleil A."/>
            <person name="Alvarado L."/>
            <person name="Chapman S.B."/>
            <person name="Gainer-Dewar J."/>
            <person name="Goldberg J."/>
            <person name="Griggs A."/>
            <person name="Gujja S."/>
            <person name="Hansen M."/>
            <person name="Howarth C."/>
            <person name="Imamovic A."/>
            <person name="Ireland A."/>
            <person name="Larimer J."/>
            <person name="McCowan C."/>
            <person name="Murphy C."/>
            <person name="Pearson M."/>
            <person name="Poon T.W."/>
            <person name="Priest M."/>
            <person name="Roberts A."/>
            <person name="Saif S."/>
            <person name="Shea T."/>
            <person name="Sykes S."/>
            <person name="Wortman J."/>
            <person name="Nusbaum C."/>
            <person name="Birren B."/>
        </authorList>
    </citation>
    <scope>NUCLEOTIDE SEQUENCE [LARGE SCALE GENOMIC DNA]</scope>
    <source>
        <strain evidence="1">CJ02B3</strain>
    </source>
</reference>
<evidence type="ECO:0000313" key="3">
    <source>
        <dbReference type="Proteomes" id="UP000053864"/>
    </source>
</evidence>
<evidence type="ECO:0000313" key="1">
    <source>
        <dbReference type="EMBL" id="ETK90088.1"/>
    </source>
</evidence>
<proteinExistence type="predicted"/>
<dbReference type="Proteomes" id="UP000053236">
    <property type="component" value="Unassembled WGS sequence"/>
</dbReference>
<protein>
    <submittedName>
        <fullName evidence="1">Uncharacterized protein</fullName>
    </submittedName>
</protein>
<dbReference type="Proteomes" id="UP000053864">
    <property type="component" value="Unassembled WGS sequence"/>
</dbReference>
<dbReference type="EMBL" id="KI685588">
    <property type="protein sequence ID" value="ETK90088.1"/>
    <property type="molecule type" value="Genomic_DNA"/>
</dbReference>
<accession>W2H4A6</accession>
<dbReference type="EMBL" id="KI672150">
    <property type="protein sequence ID" value="ETL43485.1"/>
    <property type="molecule type" value="Genomic_DNA"/>
</dbReference>
<organism evidence="1">
    <name type="scientific">Phytophthora nicotianae</name>
    <name type="common">Potato buckeye rot agent</name>
    <name type="synonym">Phytophthora parasitica</name>
    <dbReference type="NCBI Taxonomy" id="4792"/>
    <lineage>
        <taxon>Eukaryota</taxon>
        <taxon>Sar</taxon>
        <taxon>Stramenopiles</taxon>
        <taxon>Oomycota</taxon>
        <taxon>Peronosporomycetes</taxon>
        <taxon>Peronosporales</taxon>
        <taxon>Peronosporaceae</taxon>
        <taxon>Phytophthora</taxon>
    </lineage>
</organism>
<dbReference type="AlphaFoldDB" id="W2H4A6"/>
<name>W2H4A6_PHYNI</name>
<gene>
    <name evidence="1" type="ORF">L915_06070</name>
    <name evidence="2" type="ORF">L916_06007</name>
</gene>